<sequence>MGPFLLTSSILLPTLLTATLFSTLLPWTEFRSHTIAISDTIPLSFRTSHSVSKTVNPRAHVSIDDTRSIVLTLRNASVADEEILAQFVKGFFGGWVFAFERNLLGLLSGDIVRYPDLPKPSSPNRIQTASSLPSTTLPPLHTILFHAFQVIDLQLSTSPSYVDFAFGSSLTSFAGVHRFSISRLGDDSKTIELAFEHTSCNPNVNRPLPGGWVLFSLHKFYAMVLYREGVAGVMRTLC</sequence>
<protein>
    <submittedName>
        <fullName evidence="2">Uncharacterized protein</fullName>
    </submittedName>
</protein>
<evidence type="ECO:0000313" key="3">
    <source>
        <dbReference type="Proteomes" id="UP000193144"/>
    </source>
</evidence>
<keyword evidence="1" id="KW-0732">Signal</keyword>
<reference evidence="2 3" key="1">
    <citation type="submission" date="2016-07" db="EMBL/GenBank/DDBJ databases">
        <title>Pervasive Adenine N6-methylation of Active Genes in Fungi.</title>
        <authorList>
            <consortium name="DOE Joint Genome Institute"/>
            <person name="Mondo S.J."/>
            <person name="Dannebaum R.O."/>
            <person name="Kuo R.C."/>
            <person name="Labutti K."/>
            <person name="Haridas S."/>
            <person name="Kuo A."/>
            <person name="Salamov A."/>
            <person name="Ahrendt S.R."/>
            <person name="Lipzen A."/>
            <person name="Sullivan W."/>
            <person name="Andreopoulos W.B."/>
            <person name="Clum A."/>
            <person name="Lindquist E."/>
            <person name="Daum C."/>
            <person name="Ramamoorthy G.K."/>
            <person name="Gryganskyi A."/>
            <person name="Culley D."/>
            <person name="Magnuson J.K."/>
            <person name="James T.Y."/>
            <person name="O'Malley M.A."/>
            <person name="Stajich J.E."/>
            <person name="Spatafora J.W."/>
            <person name="Visel A."/>
            <person name="Grigoriev I.V."/>
        </authorList>
    </citation>
    <scope>NUCLEOTIDE SEQUENCE [LARGE SCALE GENOMIC DNA]</scope>
    <source>
        <strain evidence="2 3">CBS 115471</strain>
    </source>
</reference>
<gene>
    <name evidence="2" type="ORF">BCR34DRAFT_577664</name>
</gene>
<dbReference type="Proteomes" id="UP000193144">
    <property type="component" value="Unassembled WGS sequence"/>
</dbReference>
<feature type="signal peptide" evidence="1">
    <location>
        <begin position="1"/>
        <end position="18"/>
    </location>
</feature>
<evidence type="ECO:0000313" key="2">
    <source>
        <dbReference type="EMBL" id="ORX97858.1"/>
    </source>
</evidence>
<dbReference type="AlphaFoldDB" id="A0A1Y1YIS6"/>
<accession>A0A1Y1YIS6</accession>
<organism evidence="2 3">
    <name type="scientific">Clohesyomyces aquaticus</name>
    <dbReference type="NCBI Taxonomy" id="1231657"/>
    <lineage>
        <taxon>Eukaryota</taxon>
        <taxon>Fungi</taxon>
        <taxon>Dikarya</taxon>
        <taxon>Ascomycota</taxon>
        <taxon>Pezizomycotina</taxon>
        <taxon>Dothideomycetes</taxon>
        <taxon>Pleosporomycetidae</taxon>
        <taxon>Pleosporales</taxon>
        <taxon>Lindgomycetaceae</taxon>
        <taxon>Clohesyomyces</taxon>
    </lineage>
</organism>
<feature type="chain" id="PRO_5012237442" evidence="1">
    <location>
        <begin position="19"/>
        <end position="238"/>
    </location>
</feature>
<keyword evidence="3" id="KW-1185">Reference proteome</keyword>
<proteinExistence type="predicted"/>
<dbReference type="OrthoDB" id="3354680at2759"/>
<dbReference type="EMBL" id="MCFA01000226">
    <property type="protein sequence ID" value="ORX97858.1"/>
    <property type="molecule type" value="Genomic_DNA"/>
</dbReference>
<comment type="caution">
    <text evidence="2">The sequence shown here is derived from an EMBL/GenBank/DDBJ whole genome shotgun (WGS) entry which is preliminary data.</text>
</comment>
<evidence type="ECO:0000256" key="1">
    <source>
        <dbReference type="SAM" id="SignalP"/>
    </source>
</evidence>
<name>A0A1Y1YIS6_9PLEO</name>